<gene>
    <name evidence="1" type="ORF">NDU88_006912</name>
</gene>
<proteinExistence type="predicted"/>
<organism evidence="1 2">
    <name type="scientific">Pleurodeles waltl</name>
    <name type="common">Iberian ribbed newt</name>
    <dbReference type="NCBI Taxonomy" id="8319"/>
    <lineage>
        <taxon>Eukaryota</taxon>
        <taxon>Metazoa</taxon>
        <taxon>Chordata</taxon>
        <taxon>Craniata</taxon>
        <taxon>Vertebrata</taxon>
        <taxon>Euteleostomi</taxon>
        <taxon>Amphibia</taxon>
        <taxon>Batrachia</taxon>
        <taxon>Caudata</taxon>
        <taxon>Salamandroidea</taxon>
        <taxon>Salamandridae</taxon>
        <taxon>Pleurodelinae</taxon>
        <taxon>Pleurodeles</taxon>
    </lineage>
</organism>
<name>A0AAV7PL04_PLEWA</name>
<evidence type="ECO:0000313" key="2">
    <source>
        <dbReference type="Proteomes" id="UP001066276"/>
    </source>
</evidence>
<sequence>MPIELLTFEKAVLSDVSRLHPKNSYMNIPKREKQALQQLSTDPDIVIKQADKGGAIVIMDTVEYRHASRKPLPVTPIGVPLYQPRQNVESTFYTDTSRRDLCPEPDLSLLEAGDKIFVLELFTFFPIIRVLPVMLRVIRFIISIG</sequence>
<dbReference type="Proteomes" id="UP001066276">
    <property type="component" value="Chromosome 7"/>
</dbReference>
<accession>A0AAV7PL04</accession>
<dbReference type="AlphaFoldDB" id="A0AAV7PL04"/>
<evidence type="ECO:0000313" key="1">
    <source>
        <dbReference type="EMBL" id="KAJ1128534.1"/>
    </source>
</evidence>
<dbReference type="EMBL" id="JANPWB010000011">
    <property type="protein sequence ID" value="KAJ1128534.1"/>
    <property type="molecule type" value="Genomic_DNA"/>
</dbReference>
<reference evidence="1" key="1">
    <citation type="journal article" date="2022" name="bioRxiv">
        <title>Sequencing and chromosome-scale assembly of the giantPleurodeles waltlgenome.</title>
        <authorList>
            <person name="Brown T."/>
            <person name="Elewa A."/>
            <person name="Iarovenko S."/>
            <person name="Subramanian E."/>
            <person name="Araus A.J."/>
            <person name="Petzold A."/>
            <person name="Susuki M."/>
            <person name="Suzuki K.-i.T."/>
            <person name="Hayashi T."/>
            <person name="Toyoda A."/>
            <person name="Oliveira C."/>
            <person name="Osipova E."/>
            <person name="Leigh N.D."/>
            <person name="Simon A."/>
            <person name="Yun M.H."/>
        </authorList>
    </citation>
    <scope>NUCLEOTIDE SEQUENCE</scope>
    <source>
        <strain evidence="1">20211129_DDA</strain>
        <tissue evidence="1">Liver</tissue>
    </source>
</reference>
<protein>
    <submittedName>
        <fullName evidence="1">Uncharacterized protein</fullName>
    </submittedName>
</protein>
<keyword evidence="2" id="KW-1185">Reference proteome</keyword>
<comment type="caution">
    <text evidence="1">The sequence shown here is derived from an EMBL/GenBank/DDBJ whole genome shotgun (WGS) entry which is preliminary data.</text>
</comment>